<dbReference type="InterPro" id="IPR053189">
    <property type="entry name" value="Clp_protease_adapter_ClpF"/>
</dbReference>
<dbReference type="GO" id="GO:0003677">
    <property type="term" value="F:DNA binding"/>
    <property type="evidence" value="ECO:0007669"/>
    <property type="project" value="UniProtKB-UniRule"/>
</dbReference>
<dbReference type="RefSeq" id="WP_114581390.1">
    <property type="nucleotide sequence ID" value="NZ_QPMH01000004.1"/>
</dbReference>
<dbReference type="InterPro" id="IPR011722">
    <property type="entry name" value="Hemimethylated_DNA-bd_dom"/>
</dbReference>
<proteinExistence type="predicted"/>
<dbReference type="AlphaFoldDB" id="A0A369TEL5"/>
<evidence type="ECO:0000313" key="3">
    <source>
        <dbReference type="EMBL" id="RDD62815.1"/>
    </source>
</evidence>
<dbReference type="PANTHER" id="PTHR48439">
    <property type="entry name" value="HEMIMETHYLATED DNA-BINDING DOMAIN-CONTAINING PROTEIN"/>
    <property type="match status" value="1"/>
</dbReference>
<name>A0A369TEL5_9PROT</name>
<dbReference type="Gene3D" id="2.30.30.390">
    <property type="entry name" value="Hemimethylated DNA-binding domain"/>
    <property type="match status" value="1"/>
</dbReference>
<accession>A0A369TEL5</accession>
<dbReference type="PANTHER" id="PTHR48439:SF1">
    <property type="entry name" value="HEMIMETHYLATED DNA-BINDING DOMAIN-CONTAINING PROTEIN"/>
    <property type="match status" value="1"/>
</dbReference>
<dbReference type="SUPFAM" id="SSF141255">
    <property type="entry name" value="YccV-like"/>
    <property type="match status" value="1"/>
</dbReference>
<dbReference type="NCBIfam" id="TIGR02097">
    <property type="entry name" value="yccV"/>
    <property type="match status" value="1"/>
</dbReference>
<keyword evidence="4" id="KW-1185">Reference proteome</keyword>
<dbReference type="Pfam" id="PF08755">
    <property type="entry name" value="YccV-like"/>
    <property type="match status" value="1"/>
</dbReference>
<organism evidence="3 4">
    <name type="scientific">Ferruginivarius sediminum</name>
    <dbReference type="NCBI Taxonomy" id="2661937"/>
    <lineage>
        <taxon>Bacteria</taxon>
        <taxon>Pseudomonadati</taxon>
        <taxon>Pseudomonadota</taxon>
        <taxon>Alphaproteobacteria</taxon>
        <taxon>Rhodospirillales</taxon>
        <taxon>Rhodospirillaceae</taxon>
        <taxon>Ferruginivarius</taxon>
    </lineage>
</organism>
<evidence type="ECO:0000259" key="2">
    <source>
        <dbReference type="SMART" id="SM00992"/>
    </source>
</evidence>
<protein>
    <recommendedName>
        <fullName evidence="1">Heat shock protein HspQ</fullName>
    </recommendedName>
</protein>
<evidence type="ECO:0000313" key="4">
    <source>
        <dbReference type="Proteomes" id="UP000253941"/>
    </source>
</evidence>
<gene>
    <name evidence="3" type="primary">hspQ</name>
    <name evidence="3" type="ORF">DRB17_06565</name>
</gene>
<dbReference type="EMBL" id="QPMH01000004">
    <property type="protein sequence ID" value="RDD62815.1"/>
    <property type="molecule type" value="Genomic_DNA"/>
</dbReference>
<keyword evidence="3" id="KW-0346">Stress response</keyword>
<dbReference type="SMART" id="SM00992">
    <property type="entry name" value="YccV-like"/>
    <property type="match status" value="1"/>
</dbReference>
<sequence>MSEQKAQFSVGQLVHHKKFGYRGVIVDVDPSYQGSEEWYRVMAKSRPPKEKPWYHVLVHDATHRTYVAERHLEPDASGEQISHPELGEFFDTFCNGGYTTRGRRN</sequence>
<reference evidence="3 4" key="1">
    <citation type="submission" date="2018-07" db="EMBL/GenBank/DDBJ databases">
        <title>Venubactetium sediminum gen. nov., sp. nov., isolated from a marine solar saltern.</title>
        <authorList>
            <person name="Wang S."/>
        </authorList>
    </citation>
    <scope>NUCLEOTIDE SEQUENCE [LARGE SCALE GENOMIC DNA]</scope>
    <source>
        <strain evidence="3 4">WD2A32</strain>
    </source>
</reference>
<feature type="domain" description="Hemimethylated DNA-binding" evidence="2">
    <location>
        <begin position="5"/>
        <end position="101"/>
    </location>
</feature>
<dbReference type="InterPro" id="IPR036623">
    <property type="entry name" value="Hemimethylated_DNA-bd_sf"/>
</dbReference>
<comment type="caution">
    <text evidence="3">The sequence shown here is derived from an EMBL/GenBank/DDBJ whole genome shotgun (WGS) entry which is preliminary data.</text>
</comment>
<evidence type="ECO:0000256" key="1">
    <source>
        <dbReference type="NCBIfam" id="TIGR02097"/>
    </source>
</evidence>
<dbReference type="Proteomes" id="UP000253941">
    <property type="component" value="Unassembled WGS sequence"/>
</dbReference>